<evidence type="ECO:0000256" key="1">
    <source>
        <dbReference type="ARBA" id="ARBA00022679"/>
    </source>
</evidence>
<evidence type="ECO:0000259" key="2">
    <source>
        <dbReference type="Pfam" id="PF13649"/>
    </source>
</evidence>
<keyword evidence="1 3" id="KW-0808">Transferase</keyword>
<evidence type="ECO:0000313" key="3">
    <source>
        <dbReference type="EMBL" id="OLF09605.1"/>
    </source>
</evidence>
<organism evidence="3 4">
    <name type="scientific">Actinophytocola xanthii</name>
    <dbReference type="NCBI Taxonomy" id="1912961"/>
    <lineage>
        <taxon>Bacteria</taxon>
        <taxon>Bacillati</taxon>
        <taxon>Actinomycetota</taxon>
        <taxon>Actinomycetes</taxon>
        <taxon>Pseudonocardiales</taxon>
        <taxon>Pseudonocardiaceae</taxon>
    </lineage>
</organism>
<dbReference type="Proteomes" id="UP000185596">
    <property type="component" value="Unassembled WGS sequence"/>
</dbReference>
<dbReference type="PANTHER" id="PTHR43861:SF3">
    <property type="entry name" value="PUTATIVE (AFU_ORTHOLOGUE AFUA_2G14390)-RELATED"/>
    <property type="match status" value="1"/>
</dbReference>
<keyword evidence="4" id="KW-1185">Reference proteome</keyword>
<dbReference type="GO" id="GO:0008168">
    <property type="term" value="F:methyltransferase activity"/>
    <property type="evidence" value="ECO:0007669"/>
    <property type="project" value="UniProtKB-KW"/>
</dbReference>
<dbReference type="PANTHER" id="PTHR43861">
    <property type="entry name" value="TRANS-ACONITATE 2-METHYLTRANSFERASE-RELATED"/>
    <property type="match status" value="1"/>
</dbReference>
<dbReference type="EMBL" id="MSIE01000085">
    <property type="protein sequence ID" value="OLF09605.1"/>
    <property type="molecule type" value="Genomic_DNA"/>
</dbReference>
<dbReference type="OrthoDB" id="3636702at2"/>
<dbReference type="SUPFAM" id="SSF53335">
    <property type="entry name" value="S-adenosyl-L-methionine-dependent methyltransferases"/>
    <property type="match status" value="1"/>
</dbReference>
<protein>
    <submittedName>
        <fullName evidence="3">Methyltransferase type 11</fullName>
    </submittedName>
</protein>
<dbReference type="Gene3D" id="3.40.50.150">
    <property type="entry name" value="Vaccinia Virus protein VP39"/>
    <property type="match status" value="1"/>
</dbReference>
<dbReference type="CDD" id="cd02440">
    <property type="entry name" value="AdoMet_MTases"/>
    <property type="match status" value="1"/>
</dbReference>
<dbReference type="Pfam" id="PF13649">
    <property type="entry name" value="Methyltransf_25"/>
    <property type="match status" value="1"/>
</dbReference>
<dbReference type="RefSeq" id="WP_075129739.1">
    <property type="nucleotide sequence ID" value="NZ_MSIE01000085.1"/>
</dbReference>
<dbReference type="AlphaFoldDB" id="A0A1Q8C5G2"/>
<dbReference type="InterPro" id="IPR041698">
    <property type="entry name" value="Methyltransf_25"/>
</dbReference>
<gene>
    <name evidence="3" type="ORF">BU204_32945</name>
</gene>
<evidence type="ECO:0000313" key="4">
    <source>
        <dbReference type="Proteomes" id="UP000185596"/>
    </source>
</evidence>
<dbReference type="InterPro" id="IPR029063">
    <property type="entry name" value="SAM-dependent_MTases_sf"/>
</dbReference>
<accession>A0A1Q8C5G2</accession>
<dbReference type="STRING" id="1912961.BU204_32945"/>
<dbReference type="GO" id="GO:0032259">
    <property type="term" value="P:methylation"/>
    <property type="evidence" value="ECO:0007669"/>
    <property type="project" value="UniProtKB-KW"/>
</dbReference>
<proteinExistence type="predicted"/>
<reference evidence="3 4" key="1">
    <citation type="submission" date="2016-12" db="EMBL/GenBank/DDBJ databases">
        <title>The draft genome sequence of Actinophytocola sp. 11-183.</title>
        <authorList>
            <person name="Wang W."/>
            <person name="Yuan L."/>
        </authorList>
    </citation>
    <scope>NUCLEOTIDE SEQUENCE [LARGE SCALE GENOMIC DNA]</scope>
    <source>
        <strain evidence="3 4">11-183</strain>
    </source>
</reference>
<comment type="caution">
    <text evidence="3">The sequence shown here is derived from an EMBL/GenBank/DDBJ whole genome shotgun (WGS) entry which is preliminary data.</text>
</comment>
<feature type="domain" description="Methyltransferase" evidence="2">
    <location>
        <begin position="55"/>
        <end position="150"/>
    </location>
</feature>
<keyword evidence="3" id="KW-0489">Methyltransferase</keyword>
<sequence>MSTVAGNVAEFTAVDEAPDAAWFIDFMDAANSLPAYGEIRARLAGELGELTGRAVLDVGCGTGDDTRELASLVGDGGRVVGVDLSVAMVAEARRRAAGTRLPIEFRVGDLARLELPDGSFDRVRAKLVLMHCADIEAAAAALVRVTRPGGRLAVFDYDFDTATVDHPDVDATREVVRCASDGHPNNWSGRQLARRFRDLGLRDVRVTPLTALLPFEFFHRSLSGRLASAQAGGDLRMSAGELRAWWRPLARAADENRFFGSLTGFVLGGTR</sequence>
<name>A0A1Q8C5G2_9PSEU</name>